<sequence>MIAGLVLLLIFQILGNVAEMYFHLPVPGPVLGMFLLLIALISYDKLAAYARPISLVLISYLAVLFVPAGVGIILHFERIKNEALPIGVSLVLSTILTIAVTGLVIKYSGIWLEKRRIRKSEEQCHE</sequence>
<dbReference type="PANTHER" id="PTHR33931">
    <property type="entry name" value="HOLIN-LIKE PROTEIN CIDA-RELATED"/>
    <property type="match status" value="1"/>
</dbReference>
<dbReference type="Pfam" id="PF03788">
    <property type="entry name" value="LrgA"/>
    <property type="match status" value="1"/>
</dbReference>
<evidence type="ECO:0000256" key="6">
    <source>
        <dbReference type="SAM" id="Phobius"/>
    </source>
</evidence>
<dbReference type="RefSeq" id="WP_160336307.1">
    <property type="nucleotide sequence ID" value="NZ_WSRP01000054.1"/>
</dbReference>
<accession>A0A6L6YKF1</accession>
<evidence type="ECO:0000313" key="7">
    <source>
        <dbReference type="EMBL" id="MVX57894.1"/>
    </source>
</evidence>
<feature type="transmembrane region" description="Helical" evidence="6">
    <location>
        <begin position="86"/>
        <end position="109"/>
    </location>
</feature>
<evidence type="ECO:0000256" key="1">
    <source>
        <dbReference type="ARBA" id="ARBA00004651"/>
    </source>
</evidence>
<protein>
    <submittedName>
        <fullName evidence="7">CidA/LrgA family protein</fullName>
    </submittedName>
</protein>
<dbReference type="Proteomes" id="UP000472580">
    <property type="component" value="Unassembled WGS sequence"/>
</dbReference>
<feature type="transmembrane region" description="Helical" evidence="6">
    <location>
        <begin position="25"/>
        <end position="43"/>
    </location>
</feature>
<evidence type="ECO:0000256" key="5">
    <source>
        <dbReference type="ARBA" id="ARBA00023136"/>
    </source>
</evidence>
<evidence type="ECO:0000256" key="3">
    <source>
        <dbReference type="ARBA" id="ARBA00022692"/>
    </source>
</evidence>
<keyword evidence="3 6" id="KW-0812">Transmembrane</keyword>
<evidence type="ECO:0000256" key="2">
    <source>
        <dbReference type="ARBA" id="ARBA00022475"/>
    </source>
</evidence>
<name>A0A6L6YKF1_9BURK</name>
<dbReference type="EMBL" id="WSRP01000054">
    <property type="protein sequence ID" value="MVX57894.1"/>
    <property type="molecule type" value="Genomic_DNA"/>
</dbReference>
<evidence type="ECO:0000313" key="8">
    <source>
        <dbReference type="Proteomes" id="UP000472580"/>
    </source>
</evidence>
<keyword evidence="2" id="KW-1003">Cell membrane</keyword>
<keyword evidence="4 6" id="KW-1133">Transmembrane helix</keyword>
<reference evidence="7 8" key="1">
    <citation type="submission" date="2019-12" db="EMBL/GenBank/DDBJ databases">
        <title>Microbes associate with the intestines of laboratory mice.</title>
        <authorList>
            <person name="Navarre W."/>
            <person name="Wong E."/>
        </authorList>
    </citation>
    <scope>NUCLEOTIDE SEQUENCE [LARGE SCALE GENOMIC DNA]</scope>
    <source>
        <strain evidence="7 8">NM82_D38</strain>
    </source>
</reference>
<keyword evidence="5 6" id="KW-0472">Membrane</keyword>
<comment type="caution">
    <text evidence="7">The sequence shown here is derived from an EMBL/GenBank/DDBJ whole genome shotgun (WGS) entry which is preliminary data.</text>
</comment>
<dbReference type="GO" id="GO:0005886">
    <property type="term" value="C:plasma membrane"/>
    <property type="evidence" value="ECO:0007669"/>
    <property type="project" value="UniProtKB-SubCell"/>
</dbReference>
<proteinExistence type="predicted"/>
<gene>
    <name evidence="7" type="ORF">E5987_11955</name>
</gene>
<organism evidence="7 8">
    <name type="scientific">Parasutterella muris</name>
    <dbReference type="NCBI Taxonomy" id="2565572"/>
    <lineage>
        <taxon>Bacteria</taxon>
        <taxon>Pseudomonadati</taxon>
        <taxon>Pseudomonadota</taxon>
        <taxon>Betaproteobacteria</taxon>
        <taxon>Burkholderiales</taxon>
        <taxon>Sutterellaceae</taxon>
        <taxon>Parasutterella</taxon>
    </lineage>
</organism>
<comment type="subcellular location">
    <subcellularLocation>
        <location evidence="1">Cell membrane</location>
        <topology evidence="1">Multi-pass membrane protein</topology>
    </subcellularLocation>
</comment>
<dbReference type="InterPro" id="IPR005538">
    <property type="entry name" value="LrgA/CidA"/>
</dbReference>
<dbReference type="OrthoDB" id="385012at2"/>
<feature type="transmembrane region" description="Helical" evidence="6">
    <location>
        <begin position="55"/>
        <end position="74"/>
    </location>
</feature>
<keyword evidence="8" id="KW-1185">Reference proteome</keyword>
<dbReference type="PANTHER" id="PTHR33931:SF2">
    <property type="entry name" value="HOLIN-LIKE PROTEIN CIDA"/>
    <property type="match status" value="1"/>
</dbReference>
<evidence type="ECO:0000256" key="4">
    <source>
        <dbReference type="ARBA" id="ARBA00022989"/>
    </source>
</evidence>
<dbReference type="AlphaFoldDB" id="A0A6L6YKF1"/>